<dbReference type="Proteomes" id="UP000225706">
    <property type="component" value="Unassembled WGS sequence"/>
</dbReference>
<keyword evidence="3" id="KW-1185">Reference proteome</keyword>
<evidence type="ECO:0000313" key="2">
    <source>
        <dbReference type="EMBL" id="PFX18363.1"/>
    </source>
</evidence>
<dbReference type="InterPro" id="IPR035940">
    <property type="entry name" value="CAP_sf"/>
</dbReference>
<proteinExistence type="predicted"/>
<dbReference type="InterPro" id="IPR001283">
    <property type="entry name" value="CRISP-related"/>
</dbReference>
<dbReference type="OrthoDB" id="337038at2759"/>
<dbReference type="InterPro" id="IPR034113">
    <property type="entry name" value="SCP_GAPR1-like"/>
</dbReference>
<accession>A0A2B4RNI6</accession>
<dbReference type="EMBL" id="LSMT01000415">
    <property type="protein sequence ID" value="PFX18363.1"/>
    <property type="molecule type" value="Genomic_DNA"/>
</dbReference>
<dbReference type="PRINTS" id="PR00837">
    <property type="entry name" value="V5TPXLIKE"/>
</dbReference>
<dbReference type="STRING" id="50429.A0A2B4RNI6"/>
<evidence type="ECO:0000259" key="1">
    <source>
        <dbReference type="SMART" id="SM00198"/>
    </source>
</evidence>
<evidence type="ECO:0000313" key="3">
    <source>
        <dbReference type="Proteomes" id="UP000225706"/>
    </source>
</evidence>
<dbReference type="SMART" id="SM00198">
    <property type="entry name" value="SCP"/>
    <property type="match status" value="1"/>
</dbReference>
<organism evidence="2 3">
    <name type="scientific">Stylophora pistillata</name>
    <name type="common">Smooth cauliflower coral</name>
    <dbReference type="NCBI Taxonomy" id="50429"/>
    <lineage>
        <taxon>Eukaryota</taxon>
        <taxon>Metazoa</taxon>
        <taxon>Cnidaria</taxon>
        <taxon>Anthozoa</taxon>
        <taxon>Hexacorallia</taxon>
        <taxon>Scleractinia</taxon>
        <taxon>Astrocoeniina</taxon>
        <taxon>Pocilloporidae</taxon>
        <taxon>Stylophora</taxon>
    </lineage>
</organism>
<dbReference type="Gene3D" id="3.40.33.10">
    <property type="entry name" value="CAP"/>
    <property type="match status" value="1"/>
</dbReference>
<comment type="caution">
    <text evidence="2">The sequence shown here is derived from an EMBL/GenBank/DDBJ whole genome shotgun (WGS) entry which is preliminary data.</text>
</comment>
<reference evidence="3" key="1">
    <citation type="journal article" date="2017" name="bioRxiv">
        <title>Comparative analysis of the genomes of Stylophora pistillata and Acropora digitifera provides evidence for extensive differences between species of corals.</title>
        <authorList>
            <person name="Voolstra C.R."/>
            <person name="Li Y."/>
            <person name="Liew Y.J."/>
            <person name="Baumgarten S."/>
            <person name="Zoccola D."/>
            <person name="Flot J.-F."/>
            <person name="Tambutte S."/>
            <person name="Allemand D."/>
            <person name="Aranda M."/>
        </authorList>
    </citation>
    <scope>NUCLEOTIDE SEQUENCE [LARGE SCALE GENOMIC DNA]</scope>
</reference>
<dbReference type="SUPFAM" id="SSF55797">
    <property type="entry name" value="PR-1-like"/>
    <property type="match status" value="1"/>
</dbReference>
<dbReference type="CDD" id="cd05382">
    <property type="entry name" value="CAP_GAPR1-like"/>
    <property type="match status" value="1"/>
</dbReference>
<gene>
    <name evidence="2" type="primary">GLIPR2</name>
    <name evidence="2" type="ORF">AWC38_SpisGene17293</name>
</gene>
<dbReference type="InterPro" id="IPR014044">
    <property type="entry name" value="CAP_dom"/>
</dbReference>
<sequence>MFISRFRVLFFSQIHKEDMLRESWLSAVVLLVIFCFVGFGNKTQETVVNVLPHRALQAHNKYRVVHHSPALNWSDGLAAEAQALAQSLATQSSLSERKDSAMDLGQNLAKLAGSMACEDAGEIATNLWYSQAKNYSYSDPRLNADTDTFTQVVWKGTQELGIGCARSSVAPSGPMYVVALYKPAGNIPKLLRKNVFEPGPRGDDPDVYSTLFRRQFKGSKSLGKAKSLGRIQRKSHHLRLIT</sequence>
<dbReference type="PANTHER" id="PTHR10334">
    <property type="entry name" value="CYSTEINE-RICH SECRETORY PROTEIN-RELATED"/>
    <property type="match status" value="1"/>
</dbReference>
<feature type="domain" description="SCP" evidence="1">
    <location>
        <begin position="50"/>
        <end position="189"/>
    </location>
</feature>
<protein>
    <submittedName>
        <fullName evidence="2">Golgi-associated plant pathogenesis-related protein 1</fullName>
    </submittedName>
</protein>
<dbReference type="Pfam" id="PF00188">
    <property type="entry name" value="CAP"/>
    <property type="match status" value="1"/>
</dbReference>
<dbReference type="AlphaFoldDB" id="A0A2B4RNI6"/>
<name>A0A2B4RNI6_STYPI</name>